<protein>
    <submittedName>
        <fullName evidence="2">Uncharacterized protein</fullName>
    </submittedName>
</protein>
<dbReference type="EMBL" id="VICB01000013">
    <property type="protein sequence ID" value="TQD42631.1"/>
    <property type="molecule type" value="Genomic_DNA"/>
</dbReference>
<feature type="compositionally biased region" description="Pro residues" evidence="1">
    <location>
        <begin position="22"/>
        <end position="31"/>
    </location>
</feature>
<reference evidence="2 3" key="1">
    <citation type="submission" date="2019-06" db="EMBL/GenBank/DDBJ databases">
        <title>Draft genome sequence of Actinomyces johnsonii CCUG 34287T.</title>
        <authorList>
            <person name="Salva-Serra F."/>
            <person name="Cardew S."/>
            <person name="Moore E."/>
        </authorList>
    </citation>
    <scope>NUCLEOTIDE SEQUENCE [LARGE SCALE GENOMIC DNA]</scope>
    <source>
        <strain evidence="2 3">CCUG 34287</strain>
    </source>
</reference>
<evidence type="ECO:0000313" key="2">
    <source>
        <dbReference type="EMBL" id="TQD42631.1"/>
    </source>
</evidence>
<dbReference type="AlphaFoldDB" id="A0A508A1D3"/>
<feature type="region of interest" description="Disordered" evidence="1">
    <location>
        <begin position="1"/>
        <end position="35"/>
    </location>
</feature>
<evidence type="ECO:0000256" key="1">
    <source>
        <dbReference type="SAM" id="MobiDB-lite"/>
    </source>
</evidence>
<evidence type="ECO:0000313" key="3">
    <source>
        <dbReference type="Proteomes" id="UP000319010"/>
    </source>
</evidence>
<accession>A0A508A1D3</accession>
<proteinExistence type="predicted"/>
<comment type="caution">
    <text evidence="2">The sequence shown here is derived from an EMBL/GenBank/DDBJ whole genome shotgun (WGS) entry which is preliminary data.</text>
</comment>
<gene>
    <name evidence="2" type="ORF">FK256_08275</name>
</gene>
<name>A0A508A1D3_9ACTO</name>
<dbReference type="Proteomes" id="UP000319010">
    <property type="component" value="Unassembled WGS sequence"/>
</dbReference>
<sequence>MSHNEPEAANRGAPLTGAPAGPANPGPPLPAPSRADAALAMAHGLTDHTDRLTGIGQMPLEDRAAALGAIHEELASVLHEAEG</sequence>
<organism evidence="2 3">
    <name type="scientific">Actinomyces johnsonii</name>
    <dbReference type="NCBI Taxonomy" id="544581"/>
    <lineage>
        <taxon>Bacteria</taxon>
        <taxon>Bacillati</taxon>
        <taxon>Actinomycetota</taxon>
        <taxon>Actinomycetes</taxon>
        <taxon>Actinomycetales</taxon>
        <taxon>Actinomycetaceae</taxon>
        <taxon>Actinomyces</taxon>
    </lineage>
</organism>
<dbReference type="RefSeq" id="WP_141424630.1">
    <property type="nucleotide sequence ID" value="NZ_VXKM01000010.1"/>
</dbReference>
<feature type="compositionally biased region" description="Low complexity" evidence="1">
    <location>
        <begin position="12"/>
        <end position="21"/>
    </location>
</feature>